<keyword evidence="4 6" id="KW-0472">Membrane</keyword>
<dbReference type="Pfam" id="PF20684">
    <property type="entry name" value="Fung_rhodopsin"/>
    <property type="match status" value="1"/>
</dbReference>
<gene>
    <name evidence="8" type="ORF">B9Z19DRAFT_1071904</name>
</gene>
<accession>A0A2T7A7K1</accession>
<dbReference type="InterPro" id="IPR052337">
    <property type="entry name" value="SAT4-like"/>
</dbReference>
<proteinExistence type="inferred from homology"/>
<evidence type="ECO:0000313" key="8">
    <source>
        <dbReference type="EMBL" id="PUU83685.1"/>
    </source>
</evidence>
<feature type="transmembrane region" description="Helical" evidence="6">
    <location>
        <begin position="40"/>
        <end position="59"/>
    </location>
</feature>
<comment type="subcellular location">
    <subcellularLocation>
        <location evidence="1">Membrane</location>
        <topology evidence="1">Multi-pass membrane protein</topology>
    </subcellularLocation>
</comment>
<protein>
    <recommendedName>
        <fullName evidence="7">Rhodopsin domain-containing protein</fullName>
    </recommendedName>
</protein>
<keyword evidence="3 6" id="KW-1133">Transmembrane helix</keyword>
<evidence type="ECO:0000256" key="2">
    <source>
        <dbReference type="ARBA" id="ARBA00022692"/>
    </source>
</evidence>
<comment type="caution">
    <text evidence="8">The sequence shown here is derived from an EMBL/GenBank/DDBJ whole genome shotgun (WGS) entry which is preliminary data.</text>
</comment>
<keyword evidence="2 6" id="KW-0812">Transmembrane</keyword>
<feature type="transmembrane region" description="Helical" evidence="6">
    <location>
        <begin position="120"/>
        <end position="141"/>
    </location>
</feature>
<dbReference type="EMBL" id="NESQ01000008">
    <property type="protein sequence ID" value="PUU83685.1"/>
    <property type="molecule type" value="Genomic_DNA"/>
</dbReference>
<feature type="domain" description="Rhodopsin" evidence="7">
    <location>
        <begin position="24"/>
        <end position="262"/>
    </location>
</feature>
<evidence type="ECO:0000256" key="4">
    <source>
        <dbReference type="ARBA" id="ARBA00023136"/>
    </source>
</evidence>
<dbReference type="STRING" id="42251.A0A2T7A7K1"/>
<name>A0A2T7A7K1_TUBBO</name>
<evidence type="ECO:0000256" key="5">
    <source>
        <dbReference type="ARBA" id="ARBA00038359"/>
    </source>
</evidence>
<feature type="transmembrane region" description="Helical" evidence="6">
    <location>
        <begin position="6"/>
        <end position="28"/>
    </location>
</feature>
<dbReference type="PANTHER" id="PTHR33048">
    <property type="entry name" value="PTH11-LIKE INTEGRAL MEMBRANE PROTEIN (AFU_ORTHOLOGUE AFUA_5G11245)"/>
    <property type="match status" value="1"/>
</dbReference>
<feature type="transmembrane region" description="Helical" evidence="6">
    <location>
        <begin position="166"/>
        <end position="189"/>
    </location>
</feature>
<sequence length="356" mass="39541">MTLGPLLFAVEFPLLALSTLFVGLRFFCRHFIVRSVGLDDWLMLVALVNVWQIGVINVYQVKYGSGTHMKDLPFTPAFFIKTLKVWYVYQLEYLITLFFVKISILAFYRRLSPERRYQTAIKVVAAAVTIYTIAMVLVNAFECPKDPTLAWAPTFPKGCNNLVPVYYAQAAFNIFSDVVILVLPLPSLMKLQVSSRKRMGLIVVFGIGSVAVIASIVRINALYIFQHSKDIPYDGIFILLWSQVEINVAIISASAPGILPLVNYITGGSTIGKSKGYSYPVSPGNQSRRIALQSFGGTSRKEGATANVTCGRALNESEENIVTKSGIIRTTDVRIETVPNGRSEESLRDLELGHER</sequence>
<feature type="transmembrane region" description="Helical" evidence="6">
    <location>
        <begin position="86"/>
        <end position="108"/>
    </location>
</feature>
<reference evidence="8 9" key="1">
    <citation type="submission" date="2017-04" db="EMBL/GenBank/DDBJ databases">
        <title>Draft genome sequence of Tuber borchii Vittad., a whitish edible truffle.</title>
        <authorList>
            <consortium name="DOE Joint Genome Institute"/>
            <person name="Murat C."/>
            <person name="Kuo A."/>
            <person name="Barry K.W."/>
            <person name="Clum A."/>
            <person name="Dockter R.B."/>
            <person name="Fauchery L."/>
            <person name="Iotti M."/>
            <person name="Kohler A."/>
            <person name="Labutti K."/>
            <person name="Lindquist E.A."/>
            <person name="Lipzen A."/>
            <person name="Ohm R.A."/>
            <person name="Wang M."/>
            <person name="Grigoriev I.V."/>
            <person name="Zambonelli A."/>
            <person name="Martin F.M."/>
        </authorList>
    </citation>
    <scope>NUCLEOTIDE SEQUENCE [LARGE SCALE GENOMIC DNA]</scope>
    <source>
        <strain evidence="8 9">Tbo3840</strain>
    </source>
</reference>
<dbReference type="InterPro" id="IPR049326">
    <property type="entry name" value="Rhodopsin_dom_fungi"/>
</dbReference>
<feature type="transmembrane region" description="Helical" evidence="6">
    <location>
        <begin position="246"/>
        <end position="265"/>
    </location>
</feature>
<evidence type="ECO:0000313" key="9">
    <source>
        <dbReference type="Proteomes" id="UP000244722"/>
    </source>
</evidence>
<dbReference type="GO" id="GO:0016020">
    <property type="term" value="C:membrane"/>
    <property type="evidence" value="ECO:0007669"/>
    <property type="project" value="UniProtKB-SubCell"/>
</dbReference>
<keyword evidence="9" id="KW-1185">Reference proteome</keyword>
<dbReference type="AlphaFoldDB" id="A0A2T7A7K1"/>
<dbReference type="OrthoDB" id="3934549at2759"/>
<dbReference type="Proteomes" id="UP000244722">
    <property type="component" value="Unassembled WGS sequence"/>
</dbReference>
<evidence type="ECO:0000259" key="7">
    <source>
        <dbReference type="Pfam" id="PF20684"/>
    </source>
</evidence>
<dbReference type="PANTHER" id="PTHR33048:SF123">
    <property type="entry name" value="INTEGRAL MEMBRANE PROTEIN"/>
    <property type="match status" value="1"/>
</dbReference>
<comment type="similarity">
    <text evidence="5">Belongs to the SAT4 family.</text>
</comment>
<feature type="transmembrane region" description="Helical" evidence="6">
    <location>
        <begin position="201"/>
        <end position="226"/>
    </location>
</feature>
<evidence type="ECO:0000256" key="3">
    <source>
        <dbReference type="ARBA" id="ARBA00022989"/>
    </source>
</evidence>
<evidence type="ECO:0000256" key="6">
    <source>
        <dbReference type="SAM" id="Phobius"/>
    </source>
</evidence>
<evidence type="ECO:0000256" key="1">
    <source>
        <dbReference type="ARBA" id="ARBA00004141"/>
    </source>
</evidence>
<organism evidence="8 9">
    <name type="scientific">Tuber borchii</name>
    <name type="common">White truffle</name>
    <dbReference type="NCBI Taxonomy" id="42251"/>
    <lineage>
        <taxon>Eukaryota</taxon>
        <taxon>Fungi</taxon>
        <taxon>Dikarya</taxon>
        <taxon>Ascomycota</taxon>
        <taxon>Pezizomycotina</taxon>
        <taxon>Pezizomycetes</taxon>
        <taxon>Pezizales</taxon>
        <taxon>Tuberaceae</taxon>
        <taxon>Tuber</taxon>
    </lineage>
</organism>